<gene>
    <name evidence="7" type="ORF">L9X51_13230</name>
</gene>
<evidence type="ECO:0000313" key="7">
    <source>
        <dbReference type="EMBL" id="MDE1347389.1"/>
    </source>
</evidence>
<evidence type="ECO:0000259" key="5">
    <source>
        <dbReference type="Pfam" id="PF05426"/>
    </source>
</evidence>
<dbReference type="PANTHER" id="PTHR39210:SF1">
    <property type="entry name" value="HEPARIN-SULFATE LYASE"/>
    <property type="match status" value="1"/>
</dbReference>
<sequence length="668" mass="76462">MLQFNSQQIETIRQRASSTFIQQLEKENEIVLYSDTLVPPDNRATWNLYYFCPEHGVRLTWDRQKQTQHCCPIDGKVFSGKPYDGAWWRGLNGLNAKACNQLGLLWQITGKQEYFDKVAALLMEYAKYYPTYEEHGGIPYNGPGKANAQTLCEANCNLDFALGYDFIREALSPAQREYIETRLLREGAEFLMQHRTPQLHNHEMKINATIGVIGLILHDEQYIDFACNTPYGLKYQLDHGVGGEGLWFEGSIHYHYYALQALMAFEKLARDTRYSLADHPSFLTMLAFPLKLILNTGDFPKLNDCIAGQEKLNHTHLFEYAYSEFKDPLFASALTSIYQSQDRDNIDALLYGVETLPDVEPIASNPIHAPQSGITLFEDANHKNMLLLKHSPYGGEHDHYDRLGLILIKDGKEILPDLGTTGYGAELHYGYYKNSASHNTLVVNQKNQTPANPEVINYIEHDDYQYIDTSVDWRKPAATVDSHTIKQWDEESYRDVQFRRSILWFGDLAIEINQVKNPHQQNLDLTWHTRGTFNGLPCGFSATTNPLSGPLARMHDCKSADVNDTITRVNYRIASCSTYTQHHHIDGGHSILTGLAPDNPATSDLSYLLIRGDRQQLRCVTLHDLNDHYQLLNCEWKQQMLTITFRKAKERFTIDIDFKNSSIKLEQS</sequence>
<dbReference type="RefSeq" id="WP_176313634.1">
    <property type="nucleotide sequence ID" value="NZ_JAKNAW010000010.1"/>
</dbReference>
<dbReference type="InterPro" id="IPR012480">
    <property type="entry name" value="Hepar_II_III_C"/>
</dbReference>
<dbReference type="GO" id="GO:0042597">
    <property type="term" value="C:periplasmic space"/>
    <property type="evidence" value="ECO:0007669"/>
    <property type="project" value="UniProtKB-SubCell"/>
</dbReference>
<evidence type="ECO:0000259" key="6">
    <source>
        <dbReference type="Pfam" id="PF07940"/>
    </source>
</evidence>
<keyword evidence="2" id="KW-0732">Signal</keyword>
<comment type="caution">
    <text evidence="7">The sequence shown here is derived from an EMBL/GenBank/DDBJ whole genome shotgun (WGS) entry which is preliminary data.</text>
</comment>
<dbReference type="Gene3D" id="2.70.98.70">
    <property type="match status" value="1"/>
</dbReference>
<feature type="domain" description="Heparinase II/III-like C-terminal" evidence="6">
    <location>
        <begin position="366"/>
        <end position="454"/>
    </location>
</feature>
<proteinExistence type="predicted"/>
<dbReference type="Proteomes" id="UP001140978">
    <property type="component" value="Unassembled WGS sequence"/>
</dbReference>
<dbReference type="GO" id="GO:0016829">
    <property type="term" value="F:lyase activity"/>
    <property type="evidence" value="ECO:0007669"/>
    <property type="project" value="UniProtKB-KW"/>
</dbReference>
<dbReference type="PANTHER" id="PTHR39210">
    <property type="entry name" value="HEPARIN-SULFATE LYASE"/>
    <property type="match status" value="1"/>
</dbReference>
<dbReference type="InterPro" id="IPR008929">
    <property type="entry name" value="Chondroitin_lyas"/>
</dbReference>
<dbReference type="Pfam" id="PF05426">
    <property type="entry name" value="Alginate_lyase"/>
    <property type="match status" value="1"/>
</dbReference>
<organism evidence="7 8">
    <name type="scientific">Vibrio aestuarianus</name>
    <dbReference type="NCBI Taxonomy" id="28171"/>
    <lineage>
        <taxon>Bacteria</taxon>
        <taxon>Pseudomonadati</taxon>
        <taxon>Pseudomonadota</taxon>
        <taxon>Gammaproteobacteria</taxon>
        <taxon>Vibrionales</taxon>
        <taxon>Vibrionaceae</taxon>
        <taxon>Vibrio</taxon>
    </lineage>
</organism>
<name>A0A9X4FAZ3_9VIBR</name>
<dbReference type="Pfam" id="PF07940">
    <property type="entry name" value="Hepar_II_III_C"/>
    <property type="match status" value="1"/>
</dbReference>
<protein>
    <submittedName>
        <fullName evidence="7">Heparinase II/III family protein</fullName>
    </submittedName>
</protein>
<evidence type="ECO:0000256" key="1">
    <source>
        <dbReference type="ARBA" id="ARBA00004418"/>
    </source>
</evidence>
<evidence type="ECO:0000256" key="4">
    <source>
        <dbReference type="ARBA" id="ARBA00023239"/>
    </source>
</evidence>
<dbReference type="SUPFAM" id="SSF48230">
    <property type="entry name" value="Chondroitin AC/alginate lyase"/>
    <property type="match status" value="1"/>
</dbReference>
<keyword evidence="4" id="KW-0456">Lyase</keyword>
<feature type="domain" description="Alginate lyase" evidence="5">
    <location>
        <begin position="98"/>
        <end position="276"/>
    </location>
</feature>
<comment type="subcellular location">
    <subcellularLocation>
        <location evidence="1">Periplasm</location>
    </subcellularLocation>
</comment>
<dbReference type="Gene3D" id="1.50.10.100">
    <property type="entry name" value="Chondroitin AC/alginate lyase"/>
    <property type="match status" value="1"/>
</dbReference>
<dbReference type="AlphaFoldDB" id="A0A9X4FAZ3"/>
<dbReference type="InterPro" id="IPR008397">
    <property type="entry name" value="Alginate_lyase_dom"/>
</dbReference>
<accession>A0A9X4FAZ3</accession>
<reference evidence="7" key="1">
    <citation type="submission" date="2022-02" db="EMBL/GenBank/DDBJ databases">
        <title>Emergence and expansion in Europe of a Vibrio aestuarianus clonal complex pathogenic for oysters.</title>
        <authorList>
            <person name="Mesnil A."/>
            <person name="Travers M.-A."/>
        </authorList>
    </citation>
    <scope>NUCLEOTIDE SEQUENCE</scope>
    <source>
        <strain evidence="7">19_064_15T1</strain>
    </source>
</reference>
<dbReference type="EMBL" id="JAKNAX010000037">
    <property type="protein sequence ID" value="MDE1347389.1"/>
    <property type="molecule type" value="Genomic_DNA"/>
</dbReference>
<evidence type="ECO:0000256" key="2">
    <source>
        <dbReference type="ARBA" id="ARBA00022729"/>
    </source>
</evidence>
<keyword evidence="3" id="KW-0574">Periplasm</keyword>
<evidence type="ECO:0000313" key="8">
    <source>
        <dbReference type="Proteomes" id="UP001140978"/>
    </source>
</evidence>
<evidence type="ECO:0000256" key="3">
    <source>
        <dbReference type="ARBA" id="ARBA00022764"/>
    </source>
</evidence>